<keyword evidence="3" id="KW-1185">Reference proteome</keyword>
<dbReference type="EMBL" id="CM026422">
    <property type="protein sequence ID" value="KAG0585500.1"/>
    <property type="molecule type" value="Genomic_DNA"/>
</dbReference>
<dbReference type="AlphaFoldDB" id="A0A8T0IP10"/>
<gene>
    <name evidence="2" type="ORF">KC19_2G016800</name>
</gene>
<feature type="compositionally biased region" description="Polar residues" evidence="1">
    <location>
        <begin position="29"/>
        <end position="43"/>
    </location>
</feature>
<accession>A0A8T0IP10</accession>
<protein>
    <submittedName>
        <fullName evidence="2">Uncharacterized protein</fullName>
    </submittedName>
</protein>
<reference evidence="2" key="1">
    <citation type="submission" date="2020-06" db="EMBL/GenBank/DDBJ databases">
        <title>WGS assembly of Ceratodon purpureus strain R40.</title>
        <authorList>
            <person name="Carey S.B."/>
            <person name="Jenkins J."/>
            <person name="Shu S."/>
            <person name="Lovell J.T."/>
            <person name="Sreedasyam A."/>
            <person name="Maumus F."/>
            <person name="Tiley G.P."/>
            <person name="Fernandez-Pozo N."/>
            <person name="Barry K."/>
            <person name="Chen C."/>
            <person name="Wang M."/>
            <person name="Lipzen A."/>
            <person name="Daum C."/>
            <person name="Saski C.A."/>
            <person name="Payton A.C."/>
            <person name="Mcbreen J.C."/>
            <person name="Conrad R.E."/>
            <person name="Kollar L.M."/>
            <person name="Olsson S."/>
            <person name="Huttunen S."/>
            <person name="Landis J.B."/>
            <person name="Wickett N.J."/>
            <person name="Johnson M.G."/>
            <person name="Rensing S.A."/>
            <person name="Grimwood J."/>
            <person name="Schmutz J."/>
            <person name="Mcdaniel S.F."/>
        </authorList>
    </citation>
    <scope>NUCLEOTIDE SEQUENCE</scope>
    <source>
        <strain evidence="2">R40</strain>
    </source>
</reference>
<comment type="caution">
    <text evidence="2">The sequence shown here is derived from an EMBL/GenBank/DDBJ whole genome shotgun (WGS) entry which is preliminary data.</text>
</comment>
<evidence type="ECO:0000313" key="2">
    <source>
        <dbReference type="EMBL" id="KAG0585500.1"/>
    </source>
</evidence>
<dbReference type="Proteomes" id="UP000822688">
    <property type="component" value="Chromosome 2"/>
</dbReference>
<name>A0A8T0IP10_CERPU</name>
<evidence type="ECO:0000256" key="1">
    <source>
        <dbReference type="SAM" id="MobiDB-lite"/>
    </source>
</evidence>
<sequence length="90" mass="9937">MFAIAGSPTRSTGTLVNKFLMRRLPRAITQPNHHTDLPSTKASKAQAHRSARSGRRILRHQGSARHERRRVQRSHGSSLSAKALPVSVPP</sequence>
<feature type="compositionally biased region" description="Basic residues" evidence="1">
    <location>
        <begin position="46"/>
        <end position="73"/>
    </location>
</feature>
<organism evidence="2 3">
    <name type="scientific">Ceratodon purpureus</name>
    <name type="common">Fire moss</name>
    <name type="synonym">Dicranum purpureum</name>
    <dbReference type="NCBI Taxonomy" id="3225"/>
    <lineage>
        <taxon>Eukaryota</taxon>
        <taxon>Viridiplantae</taxon>
        <taxon>Streptophyta</taxon>
        <taxon>Embryophyta</taxon>
        <taxon>Bryophyta</taxon>
        <taxon>Bryophytina</taxon>
        <taxon>Bryopsida</taxon>
        <taxon>Dicranidae</taxon>
        <taxon>Pseudoditrichales</taxon>
        <taxon>Ditrichaceae</taxon>
        <taxon>Ceratodon</taxon>
    </lineage>
</organism>
<proteinExistence type="predicted"/>
<feature type="region of interest" description="Disordered" evidence="1">
    <location>
        <begin position="26"/>
        <end position="90"/>
    </location>
</feature>
<evidence type="ECO:0000313" key="3">
    <source>
        <dbReference type="Proteomes" id="UP000822688"/>
    </source>
</evidence>